<evidence type="ECO:0000259" key="2">
    <source>
        <dbReference type="PROSITE" id="PS50965"/>
    </source>
</evidence>
<reference evidence="3 4" key="1">
    <citation type="submission" date="2019-08" db="EMBL/GenBank/DDBJ databases">
        <title>Bacterial whole genome sequence for Glaciihabitans sp. CHu50b-6-2.</title>
        <authorList>
            <person name="Jin L."/>
        </authorList>
    </citation>
    <scope>NUCLEOTIDE SEQUENCE [LARGE SCALE GENOMIC DNA]</scope>
    <source>
        <strain evidence="3 4">CHu50b-6-2</strain>
    </source>
</reference>
<keyword evidence="4" id="KW-1185">Reference proteome</keyword>
<keyword evidence="1" id="KW-0812">Transmembrane</keyword>
<dbReference type="InterPro" id="IPR011528">
    <property type="entry name" value="NERD"/>
</dbReference>
<dbReference type="Proteomes" id="UP000321379">
    <property type="component" value="Unassembled WGS sequence"/>
</dbReference>
<dbReference type="EMBL" id="VRMG01000004">
    <property type="protein sequence ID" value="TXN31936.1"/>
    <property type="molecule type" value="Genomic_DNA"/>
</dbReference>
<evidence type="ECO:0000313" key="4">
    <source>
        <dbReference type="Proteomes" id="UP000321379"/>
    </source>
</evidence>
<evidence type="ECO:0000313" key="3">
    <source>
        <dbReference type="EMBL" id="TXN31936.1"/>
    </source>
</evidence>
<evidence type="ECO:0000256" key="1">
    <source>
        <dbReference type="SAM" id="Phobius"/>
    </source>
</evidence>
<gene>
    <name evidence="3" type="ORF">FVP33_03165</name>
</gene>
<comment type="caution">
    <text evidence="3">The sequence shown here is derived from an EMBL/GenBank/DDBJ whole genome shotgun (WGS) entry which is preliminary data.</text>
</comment>
<accession>A0A5C8UUE8</accession>
<feature type="domain" description="NERD" evidence="2">
    <location>
        <begin position="51"/>
        <end position="162"/>
    </location>
</feature>
<feature type="transmembrane region" description="Helical" evidence="1">
    <location>
        <begin position="237"/>
        <end position="258"/>
    </location>
</feature>
<dbReference type="RefSeq" id="WP_147782185.1">
    <property type="nucleotide sequence ID" value="NZ_VRMG01000004.1"/>
</dbReference>
<keyword evidence="1" id="KW-1133">Transmembrane helix</keyword>
<proteinExistence type="predicted"/>
<organism evidence="3 4">
    <name type="scientific">Lacisediminihabitans profunda</name>
    <dbReference type="NCBI Taxonomy" id="2594790"/>
    <lineage>
        <taxon>Bacteria</taxon>
        <taxon>Bacillati</taxon>
        <taxon>Actinomycetota</taxon>
        <taxon>Actinomycetes</taxon>
        <taxon>Micrococcales</taxon>
        <taxon>Microbacteriaceae</taxon>
        <taxon>Lacisediminihabitans</taxon>
    </lineage>
</organism>
<dbReference type="AlphaFoldDB" id="A0A5C8UUE8"/>
<sequence>MTEFSTMRSRPAAQSLIEKLLALHDARPAQSGLAKLFGLHPLNATEMPWYVGARGEIAVARALGSLPTAWTVLHSVPVGKDEGDIDHVLVGPAGVFTISTKHHSGKRIWVGGRGFFVSGRGTSYIDGAESEAASLGRLIASHLPGGTLVRSMIVLVDPGSIRIRERPEFVTVIDARHLVRWLVKQPVALGPAEIADLAHLLDNPAVWRETAEPAVDTPIRFAALDAAVRSAAQRQTLWAGGGVVLLVGAGMAVASRLLGIV</sequence>
<dbReference type="PROSITE" id="PS50965">
    <property type="entry name" value="NERD"/>
    <property type="match status" value="1"/>
</dbReference>
<name>A0A5C8UUE8_9MICO</name>
<keyword evidence="1" id="KW-0472">Membrane</keyword>
<protein>
    <submittedName>
        <fullName evidence="3">NERD domain-containing protein</fullName>
    </submittedName>
</protein>
<dbReference type="Pfam" id="PF08378">
    <property type="entry name" value="NERD"/>
    <property type="match status" value="1"/>
</dbReference>